<evidence type="ECO:0000256" key="23">
    <source>
        <dbReference type="ARBA" id="ARBA00023163"/>
    </source>
</evidence>
<dbReference type="InterPro" id="IPR036236">
    <property type="entry name" value="Znf_C2H2_sf"/>
</dbReference>
<feature type="compositionally biased region" description="Polar residues" evidence="27">
    <location>
        <begin position="1"/>
        <end position="10"/>
    </location>
</feature>
<evidence type="ECO:0000313" key="30">
    <source>
        <dbReference type="EMBL" id="KAG7315480.1"/>
    </source>
</evidence>
<evidence type="ECO:0000256" key="9">
    <source>
        <dbReference type="ARBA" id="ARBA00022679"/>
    </source>
</evidence>
<dbReference type="OrthoDB" id="3214149at2759"/>
<keyword evidence="7" id="KW-0678">Repressor</keyword>
<evidence type="ECO:0000256" key="5">
    <source>
        <dbReference type="ARBA" id="ARBA00010831"/>
    </source>
</evidence>
<keyword evidence="6" id="KW-0217">Developmental protein</keyword>
<organism evidence="30 31">
    <name type="scientific">Hemibagrus wyckioides</name>
    <dbReference type="NCBI Taxonomy" id="337641"/>
    <lineage>
        <taxon>Eukaryota</taxon>
        <taxon>Metazoa</taxon>
        <taxon>Chordata</taxon>
        <taxon>Craniata</taxon>
        <taxon>Vertebrata</taxon>
        <taxon>Euteleostomi</taxon>
        <taxon>Actinopterygii</taxon>
        <taxon>Neopterygii</taxon>
        <taxon>Teleostei</taxon>
        <taxon>Ostariophysi</taxon>
        <taxon>Siluriformes</taxon>
        <taxon>Bagridae</taxon>
        <taxon>Hemibagrus</taxon>
    </lineage>
</organism>
<dbReference type="FunFam" id="3.30.160.60:FF:000357">
    <property type="entry name" value="GLIS family zinc finger 2"/>
    <property type="match status" value="1"/>
</dbReference>
<comment type="pathway">
    <text evidence="3">Protein modification; protein glycosylation.</text>
</comment>
<evidence type="ECO:0000256" key="18">
    <source>
        <dbReference type="ARBA" id="ARBA00023034"/>
    </source>
</evidence>
<keyword evidence="10 28" id="KW-0812">Transmembrane</keyword>
<keyword evidence="18" id="KW-0333">Golgi apparatus</keyword>
<sequence length="893" mass="100337">MTDSSCLGQSESRKKEEKRSDLTDSIHPRRHAMLSLDEPLDLKVSSSRERTHRTSICAPLRFARTRIPRPTRSSDTDIADSPTSSKPDLGVCPSSPPSPQHSSSSCGPLSPPQARDSESVGFQFFLPIGAGGGLLPPSSVLTAQRRERRDSPEPVEEQLACRWLRCHLLFECLQDLVDHVTESHVKPERSSGYCCHWEGCARKGRGFNARYKMLIHIRTHTNEKPHQCPICSKSFSRLENLKIHTRSHTGEKPYACPYEGCGKRYSNSSDRFKHTRTHYEDRPYCCKMAGCPKRYTDPSSLRKHIKAHGHSVSTGNETTVGSTDPSTPPASSRAHLVLPGAALALLHAFTGPLMALGASPLDLSMSAGHTGAEAMLRHNSMAPGLGKMPRFDPLMLPSFGLEAKQRVLKEKRGDVEDDHDNREVEEGRSTLSWVFVPPGKNRGGCYKFMNQAATDVKKHSVEASCIFALELVEGNKLVTMDTTQVQSWSSDHSVFLCVRVSTSWKEITETHTHPHTHTQQTLPAQMMICINSKFKIFFIFLLFVVFIGFLSINVSKASVKPPKEWLNNVAQHLQSFYSQRKIQSNDSQTPSETIRLNTSQDMTTLTTTVPTTQTYHEAYPRKYRFIIDEPEICNQQKPFLVLMVPVAPQQLEARNAIRSTWGNESVVQGKSITVLFVLGLRGDAEGANQQDQLSLESQKYHDLIQSDFVDTYKNLTIKTMVLLDWLATHCPQASYAMKIDSDMFLNLENLMSLLLAPDTPKENYITGMVMWNRPVVRDPSSKWYVPKDLYPEDFYATYLLGMGYVFSNDLPEKLVRVSKDILPFTIEDAYVGACLEKLGIPPSTPPDPSRFKAYHSGNFIHSEFSRVITTILSSPQQLVTFWQKLKRPTLSES</sequence>
<keyword evidence="13 26" id="KW-0863">Zinc-finger</keyword>
<keyword evidence="16 28" id="KW-1133">Transmembrane helix</keyword>
<dbReference type="Gene3D" id="3.30.160.60">
    <property type="entry name" value="Classic Zinc Finger"/>
    <property type="match status" value="5"/>
</dbReference>
<dbReference type="GO" id="GO:0016758">
    <property type="term" value="F:hexosyltransferase activity"/>
    <property type="evidence" value="ECO:0007669"/>
    <property type="project" value="InterPro"/>
</dbReference>
<dbReference type="PANTHER" id="PTHR45718">
    <property type="entry name" value="TRANSCRIPTIONAL ACTIVATOR CUBITUS INTERRUPTUS"/>
    <property type="match status" value="1"/>
</dbReference>
<dbReference type="GO" id="GO:0005634">
    <property type="term" value="C:nucleus"/>
    <property type="evidence" value="ECO:0007669"/>
    <property type="project" value="UniProtKB-SubCell"/>
</dbReference>
<dbReference type="EMBL" id="JAHKSW010000027">
    <property type="protein sequence ID" value="KAG7315480.1"/>
    <property type="molecule type" value="Genomic_DNA"/>
</dbReference>
<dbReference type="GO" id="GO:0000981">
    <property type="term" value="F:DNA-binding transcription factor activity, RNA polymerase II-specific"/>
    <property type="evidence" value="ECO:0007669"/>
    <property type="project" value="TreeGrafter"/>
</dbReference>
<dbReference type="GO" id="GO:0006629">
    <property type="term" value="P:lipid metabolic process"/>
    <property type="evidence" value="ECO:0007669"/>
    <property type="project" value="UniProtKB-KW"/>
</dbReference>
<evidence type="ECO:0000256" key="21">
    <source>
        <dbReference type="ARBA" id="ARBA00023136"/>
    </source>
</evidence>
<dbReference type="FunFam" id="3.90.550.50:FF:000001">
    <property type="entry name" value="Hexosyltransferase"/>
    <property type="match status" value="1"/>
</dbReference>
<reference evidence="30 31" key="1">
    <citation type="submission" date="2021-06" db="EMBL/GenBank/DDBJ databases">
        <title>Chromosome-level genome assembly of the red-tail catfish (Hemibagrus wyckioides).</title>
        <authorList>
            <person name="Shao F."/>
        </authorList>
    </citation>
    <scope>NUCLEOTIDE SEQUENCE [LARGE SCALE GENOMIC DNA]</scope>
    <source>
        <strain evidence="30">EC202008001</strain>
        <tissue evidence="30">Blood</tissue>
    </source>
</reference>
<feature type="domain" description="C2H2-type" evidence="29">
    <location>
        <begin position="226"/>
        <end position="253"/>
    </location>
</feature>
<evidence type="ECO:0000256" key="14">
    <source>
        <dbReference type="ARBA" id="ARBA00022833"/>
    </source>
</evidence>
<protein>
    <recommendedName>
        <fullName evidence="29">C2H2-type domain-containing protein</fullName>
    </recommendedName>
</protein>
<feature type="domain" description="C2H2-type" evidence="29">
    <location>
        <begin position="193"/>
        <end position="225"/>
    </location>
</feature>
<dbReference type="PROSITE" id="PS00028">
    <property type="entry name" value="ZINC_FINGER_C2H2_1"/>
    <property type="match status" value="3"/>
</dbReference>
<keyword evidence="23" id="KW-0804">Transcription</keyword>
<evidence type="ECO:0000256" key="2">
    <source>
        <dbReference type="ARBA" id="ARBA00004323"/>
    </source>
</evidence>
<dbReference type="AlphaFoldDB" id="A0A9D3N6P5"/>
<feature type="region of interest" description="Disordered" evidence="27">
    <location>
        <begin position="1"/>
        <end position="115"/>
    </location>
</feature>
<feature type="compositionally biased region" description="Basic and acidic residues" evidence="27">
    <location>
        <begin position="11"/>
        <end position="27"/>
    </location>
</feature>
<evidence type="ECO:0000256" key="10">
    <source>
        <dbReference type="ARBA" id="ARBA00022692"/>
    </source>
</evidence>
<evidence type="ECO:0000259" key="29">
    <source>
        <dbReference type="PROSITE" id="PS50157"/>
    </source>
</evidence>
<evidence type="ECO:0000256" key="8">
    <source>
        <dbReference type="ARBA" id="ARBA00022676"/>
    </source>
</evidence>
<keyword evidence="17" id="KW-0805">Transcription regulation</keyword>
<evidence type="ECO:0000256" key="3">
    <source>
        <dbReference type="ARBA" id="ARBA00004922"/>
    </source>
</evidence>
<evidence type="ECO:0000256" key="16">
    <source>
        <dbReference type="ARBA" id="ARBA00022989"/>
    </source>
</evidence>
<feature type="region of interest" description="Disordered" evidence="27">
    <location>
        <begin position="307"/>
        <end position="333"/>
    </location>
</feature>
<feature type="domain" description="C2H2-type" evidence="29">
    <location>
        <begin position="284"/>
        <end position="308"/>
    </location>
</feature>
<dbReference type="Pfam" id="PF01762">
    <property type="entry name" value="Galactosyl_T"/>
    <property type="match status" value="1"/>
</dbReference>
<evidence type="ECO:0000256" key="6">
    <source>
        <dbReference type="ARBA" id="ARBA00022473"/>
    </source>
</evidence>
<evidence type="ECO:0000256" key="25">
    <source>
        <dbReference type="ARBA" id="ARBA00023242"/>
    </source>
</evidence>
<accession>A0A9D3N6P5</accession>
<dbReference type="PANTHER" id="PTHR45718:SF8">
    <property type="entry name" value="GLIS FAMILY ZINC FINGER 2"/>
    <property type="match status" value="1"/>
</dbReference>
<keyword evidence="19" id="KW-0443">Lipid metabolism</keyword>
<dbReference type="SMART" id="SM00355">
    <property type="entry name" value="ZnF_C2H2"/>
    <property type="match status" value="5"/>
</dbReference>
<evidence type="ECO:0000256" key="17">
    <source>
        <dbReference type="ARBA" id="ARBA00023015"/>
    </source>
</evidence>
<evidence type="ECO:0000256" key="22">
    <source>
        <dbReference type="ARBA" id="ARBA00023159"/>
    </source>
</evidence>
<keyword evidence="14" id="KW-0862">Zinc</keyword>
<keyword evidence="12" id="KW-0677">Repeat</keyword>
<dbReference type="GO" id="GO:0000139">
    <property type="term" value="C:Golgi membrane"/>
    <property type="evidence" value="ECO:0007669"/>
    <property type="project" value="UniProtKB-SubCell"/>
</dbReference>
<comment type="similarity">
    <text evidence="5">Belongs to the GLI C2H2-type zinc-finger protein family.</text>
</comment>
<evidence type="ECO:0000256" key="4">
    <source>
        <dbReference type="ARBA" id="ARBA00008661"/>
    </source>
</evidence>
<gene>
    <name evidence="30" type="ORF">KOW79_021568</name>
</gene>
<dbReference type="SUPFAM" id="SSF57667">
    <property type="entry name" value="beta-beta-alpha zinc fingers"/>
    <property type="match status" value="3"/>
</dbReference>
<dbReference type="InterPro" id="IPR002659">
    <property type="entry name" value="Glyco_trans_31"/>
</dbReference>
<evidence type="ECO:0000256" key="15">
    <source>
        <dbReference type="ARBA" id="ARBA00022968"/>
    </source>
</evidence>
<dbReference type="Proteomes" id="UP000824219">
    <property type="component" value="Linkage Group LG27"/>
</dbReference>
<keyword evidence="25" id="KW-0539">Nucleus</keyword>
<dbReference type="FunFam" id="3.30.160.60:FF:000532">
    <property type="entry name" value="GLIS family zinc finger 2"/>
    <property type="match status" value="1"/>
</dbReference>
<comment type="subcellular location">
    <subcellularLocation>
        <location evidence="2">Golgi apparatus membrane</location>
        <topology evidence="2">Single-pass type II membrane protein</topology>
    </subcellularLocation>
    <subcellularLocation>
        <location evidence="1">Nucleus</location>
    </subcellularLocation>
</comment>
<keyword evidence="15" id="KW-0735">Signal-anchor</keyword>
<dbReference type="InterPro" id="IPR056436">
    <property type="entry name" value="Znf-C2H2_ZIC1-5/GLI1-3-like"/>
</dbReference>
<evidence type="ECO:0000313" key="31">
    <source>
        <dbReference type="Proteomes" id="UP000824219"/>
    </source>
</evidence>
<evidence type="ECO:0000256" key="13">
    <source>
        <dbReference type="ARBA" id="ARBA00022771"/>
    </source>
</evidence>
<proteinExistence type="inferred from homology"/>
<feature type="compositionally biased region" description="Polar residues" evidence="27">
    <location>
        <begin position="311"/>
        <end position="325"/>
    </location>
</feature>
<keyword evidence="31" id="KW-1185">Reference proteome</keyword>
<name>A0A9D3N6P5_9TELE</name>
<dbReference type="FunFam" id="3.30.160.60:FF:000310">
    <property type="entry name" value="GLIS family zinc finger 2"/>
    <property type="match status" value="1"/>
</dbReference>
<evidence type="ECO:0000256" key="12">
    <source>
        <dbReference type="ARBA" id="ARBA00022737"/>
    </source>
</evidence>
<comment type="similarity">
    <text evidence="4">Belongs to the glycosyltransferase 31 family.</text>
</comment>
<keyword evidence="21 28" id="KW-0472">Membrane</keyword>
<keyword evidence="9" id="KW-0808">Transferase</keyword>
<evidence type="ECO:0000256" key="11">
    <source>
        <dbReference type="ARBA" id="ARBA00022723"/>
    </source>
</evidence>
<keyword evidence="22" id="KW-0010">Activator</keyword>
<evidence type="ECO:0000256" key="7">
    <source>
        <dbReference type="ARBA" id="ARBA00022491"/>
    </source>
</evidence>
<keyword evidence="8" id="KW-0328">Glycosyltransferase</keyword>
<evidence type="ECO:0000256" key="19">
    <source>
        <dbReference type="ARBA" id="ARBA00023098"/>
    </source>
</evidence>
<dbReference type="Pfam" id="PF00096">
    <property type="entry name" value="zf-C2H2"/>
    <property type="match status" value="3"/>
</dbReference>
<dbReference type="FunFam" id="3.30.160.60:FF:000359">
    <property type="entry name" value="GLIS family zinc finger 2"/>
    <property type="match status" value="1"/>
</dbReference>
<evidence type="ECO:0000256" key="1">
    <source>
        <dbReference type="ARBA" id="ARBA00004123"/>
    </source>
</evidence>
<dbReference type="GO" id="GO:0000978">
    <property type="term" value="F:RNA polymerase II cis-regulatory region sequence-specific DNA binding"/>
    <property type="evidence" value="ECO:0007669"/>
    <property type="project" value="TreeGrafter"/>
</dbReference>
<keyword evidence="11" id="KW-0479">Metal-binding</keyword>
<evidence type="ECO:0000256" key="27">
    <source>
        <dbReference type="SAM" id="MobiDB-lite"/>
    </source>
</evidence>
<dbReference type="Pfam" id="PF23561">
    <property type="entry name" value="zf-C2H2_15"/>
    <property type="match status" value="1"/>
</dbReference>
<keyword evidence="20" id="KW-0238">DNA-binding</keyword>
<feature type="domain" description="C2H2-type" evidence="29">
    <location>
        <begin position="254"/>
        <end position="283"/>
    </location>
</feature>
<evidence type="ECO:0000256" key="28">
    <source>
        <dbReference type="SAM" id="Phobius"/>
    </source>
</evidence>
<keyword evidence="24" id="KW-0325">Glycoprotein</keyword>
<dbReference type="InterPro" id="IPR043359">
    <property type="entry name" value="GLI-like"/>
</dbReference>
<dbReference type="Gene3D" id="3.90.550.50">
    <property type="match status" value="1"/>
</dbReference>
<evidence type="ECO:0000256" key="24">
    <source>
        <dbReference type="ARBA" id="ARBA00023180"/>
    </source>
</evidence>
<evidence type="ECO:0000256" key="20">
    <source>
        <dbReference type="ARBA" id="ARBA00023125"/>
    </source>
</evidence>
<comment type="caution">
    <text evidence="30">The sequence shown here is derived from an EMBL/GenBank/DDBJ whole genome shotgun (WGS) entry which is preliminary data.</text>
</comment>
<dbReference type="GO" id="GO:0008270">
    <property type="term" value="F:zinc ion binding"/>
    <property type="evidence" value="ECO:0007669"/>
    <property type="project" value="UniProtKB-KW"/>
</dbReference>
<dbReference type="PROSITE" id="PS50157">
    <property type="entry name" value="ZINC_FINGER_C2H2_2"/>
    <property type="match status" value="4"/>
</dbReference>
<feature type="transmembrane region" description="Helical" evidence="28">
    <location>
        <begin position="536"/>
        <end position="554"/>
    </location>
</feature>
<dbReference type="InterPro" id="IPR013087">
    <property type="entry name" value="Znf_C2H2_type"/>
</dbReference>
<evidence type="ECO:0000256" key="26">
    <source>
        <dbReference type="PROSITE-ProRule" id="PRU00042"/>
    </source>
</evidence>